<sequence length="367" mass="41851">MINLLIVDDEKTTRDTLYTKIDWAGLGITSVATARNGLDALAVCQDFQPDICLCDVKMPKMNGIQLGYCLREKFPECKIIYLSGYCDKEYLKSAIELQVVSYIEKPIVLSEIREIINKTAGSIIIKKAESLQQEVNGFTLNSFYGSPVTECHSYELPESSIVRLRYLLHNSPKEASDMIAGITSDIAQNMDKRIYYITSIYYQFLSVILNTCRESANPCPFSGEDENNMWKEIHSLNTLKQLSDYVLSLLNSLPNTAYSANPIISRIIDSIHSNYKDPNLSVSQIAENMFMTKTYLCSIFKKETGKTINEYITETRMETAKLLLHQQDIRFYEISGMVGINDPNYFSTLFKKYTGLSPSEYQENYCR</sequence>
<name>A0A1E3UED9_9FIRM</name>
<dbReference type="SMART" id="SM00342">
    <property type="entry name" value="HTH_ARAC"/>
    <property type="match status" value="1"/>
</dbReference>
<dbReference type="Gene3D" id="1.10.10.60">
    <property type="entry name" value="Homeodomain-like"/>
    <property type="match status" value="2"/>
</dbReference>
<evidence type="ECO:0000256" key="2">
    <source>
        <dbReference type="ARBA" id="ARBA00023015"/>
    </source>
</evidence>
<dbReference type="Gene3D" id="3.40.50.2300">
    <property type="match status" value="1"/>
</dbReference>
<dbReference type="GO" id="GO:0003700">
    <property type="term" value="F:DNA-binding transcription factor activity"/>
    <property type="evidence" value="ECO:0007669"/>
    <property type="project" value="InterPro"/>
</dbReference>
<feature type="modified residue" description="4-aspartylphosphate" evidence="6">
    <location>
        <position position="55"/>
    </location>
</feature>
<dbReference type="InterPro" id="IPR009057">
    <property type="entry name" value="Homeodomain-like_sf"/>
</dbReference>
<proteinExistence type="predicted"/>
<dbReference type="SMART" id="SM00448">
    <property type="entry name" value="REC"/>
    <property type="match status" value="1"/>
</dbReference>
<dbReference type="EMBL" id="MEHA01000020">
    <property type="protein sequence ID" value="ODR47515.1"/>
    <property type="molecule type" value="Genomic_DNA"/>
</dbReference>
<evidence type="ECO:0000259" key="7">
    <source>
        <dbReference type="PROSITE" id="PS01124"/>
    </source>
</evidence>
<dbReference type="InterPro" id="IPR018060">
    <property type="entry name" value="HTH_AraC"/>
</dbReference>
<comment type="caution">
    <text evidence="9">The sequence shown here is derived from an EMBL/GenBank/DDBJ whole genome shotgun (WGS) entry which is preliminary data.</text>
</comment>
<dbReference type="Proteomes" id="UP000094271">
    <property type="component" value="Unassembled WGS sequence"/>
</dbReference>
<evidence type="ECO:0000313" key="10">
    <source>
        <dbReference type="Proteomes" id="UP000094271"/>
    </source>
</evidence>
<evidence type="ECO:0000256" key="4">
    <source>
        <dbReference type="ARBA" id="ARBA00023163"/>
    </source>
</evidence>
<reference evidence="9 10" key="1">
    <citation type="submission" date="2016-08" db="EMBL/GenBank/DDBJ databases">
        <authorList>
            <person name="Seilhamer J.J."/>
        </authorList>
    </citation>
    <scope>NUCLEOTIDE SEQUENCE [LARGE SCALE GENOMIC DNA]</scope>
    <source>
        <strain evidence="9 10">NML150140-1</strain>
    </source>
</reference>
<dbReference type="InterPro" id="IPR001789">
    <property type="entry name" value="Sig_transdc_resp-reg_receiver"/>
</dbReference>
<dbReference type="Pfam" id="PF12833">
    <property type="entry name" value="HTH_18"/>
    <property type="match status" value="1"/>
</dbReference>
<dbReference type="GO" id="GO:0000160">
    <property type="term" value="P:phosphorelay signal transduction system"/>
    <property type="evidence" value="ECO:0007669"/>
    <property type="project" value="InterPro"/>
</dbReference>
<evidence type="ECO:0000256" key="6">
    <source>
        <dbReference type="PROSITE-ProRule" id="PRU00169"/>
    </source>
</evidence>
<dbReference type="GO" id="GO:0043565">
    <property type="term" value="F:sequence-specific DNA binding"/>
    <property type="evidence" value="ECO:0007669"/>
    <property type="project" value="InterPro"/>
</dbReference>
<dbReference type="InterPro" id="IPR011006">
    <property type="entry name" value="CheY-like_superfamily"/>
</dbReference>
<evidence type="ECO:0000256" key="3">
    <source>
        <dbReference type="ARBA" id="ARBA00023125"/>
    </source>
</evidence>
<dbReference type="RefSeq" id="WP_069423398.1">
    <property type="nucleotide sequence ID" value="NZ_MEHA01000020.1"/>
</dbReference>
<organism evidence="9 10">
    <name type="scientific">Eisenbergiella tayi</name>
    <dbReference type="NCBI Taxonomy" id="1432052"/>
    <lineage>
        <taxon>Bacteria</taxon>
        <taxon>Bacillati</taxon>
        <taxon>Bacillota</taxon>
        <taxon>Clostridia</taxon>
        <taxon>Lachnospirales</taxon>
        <taxon>Lachnospiraceae</taxon>
        <taxon>Eisenbergiella</taxon>
    </lineage>
</organism>
<dbReference type="PANTHER" id="PTHR43280:SF28">
    <property type="entry name" value="HTH-TYPE TRANSCRIPTIONAL ACTIVATOR RHAS"/>
    <property type="match status" value="1"/>
</dbReference>
<evidence type="ECO:0000256" key="5">
    <source>
        <dbReference type="ARBA" id="ARBA00024867"/>
    </source>
</evidence>
<dbReference type="PROSITE" id="PS50110">
    <property type="entry name" value="RESPONSE_REGULATORY"/>
    <property type="match status" value="1"/>
</dbReference>
<feature type="domain" description="HTH araC/xylS-type" evidence="7">
    <location>
        <begin position="265"/>
        <end position="364"/>
    </location>
</feature>
<keyword evidence="3" id="KW-0238">DNA-binding</keyword>
<dbReference type="SUPFAM" id="SSF52172">
    <property type="entry name" value="CheY-like"/>
    <property type="match status" value="1"/>
</dbReference>
<keyword evidence="4" id="KW-0804">Transcription</keyword>
<dbReference type="Pfam" id="PF00072">
    <property type="entry name" value="Response_reg"/>
    <property type="match status" value="1"/>
</dbReference>
<protein>
    <recommendedName>
        <fullName evidence="1">Stage 0 sporulation protein A homolog</fullName>
    </recommendedName>
</protein>
<accession>A0A1E3UED9</accession>
<keyword evidence="2" id="KW-0805">Transcription regulation</keyword>
<evidence type="ECO:0000259" key="8">
    <source>
        <dbReference type="PROSITE" id="PS50110"/>
    </source>
</evidence>
<dbReference type="PROSITE" id="PS01124">
    <property type="entry name" value="HTH_ARAC_FAMILY_2"/>
    <property type="match status" value="1"/>
</dbReference>
<evidence type="ECO:0000256" key="1">
    <source>
        <dbReference type="ARBA" id="ARBA00018672"/>
    </source>
</evidence>
<comment type="function">
    <text evidence="5">May play the central regulatory role in sporulation. It may be an element of the effector pathway responsible for the activation of sporulation genes in response to nutritional stress. Spo0A may act in concert with spo0H (a sigma factor) to control the expression of some genes that are critical to the sporulation process.</text>
</comment>
<keyword evidence="6" id="KW-0597">Phosphoprotein</keyword>
<dbReference type="AlphaFoldDB" id="A0A1E3UED9"/>
<feature type="domain" description="Response regulatory" evidence="8">
    <location>
        <begin position="3"/>
        <end position="120"/>
    </location>
</feature>
<gene>
    <name evidence="9" type="ORF">BEI59_22870</name>
</gene>
<evidence type="ECO:0000313" key="9">
    <source>
        <dbReference type="EMBL" id="ODR47515.1"/>
    </source>
</evidence>
<dbReference type="OrthoDB" id="9794370at2"/>
<dbReference type="SUPFAM" id="SSF46689">
    <property type="entry name" value="Homeodomain-like"/>
    <property type="match status" value="2"/>
</dbReference>
<dbReference type="CDD" id="cd17536">
    <property type="entry name" value="REC_YesN-like"/>
    <property type="match status" value="1"/>
</dbReference>
<dbReference type="PANTHER" id="PTHR43280">
    <property type="entry name" value="ARAC-FAMILY TRANSCRIPTIONAL REGULATOR"/>
    <property type="match status" value="1"/>
</dbReference>